<dbReference type="EMBL" id="LK932515">
    <property type="protein sequence ID" value="CDS87184.1"/>
    <property type="molecule type" value="Genomic_DNA"/>
</dbReference>
<dbReference type="Pfam" id="PF07690">
    <property type="entry name" value="MFS_1"/>
    <property type="match status" value="1"/>
</dbReference>
<dbReference type="PROSITE" id="PS50850">
    <property type="entry name" value="MFS"/>
    <property type="match status" value="1"/>
</dbReference>
<feature type="transmembrane region" description="Helical" evidence="6">
    <location>
        <begin position="389"/>
        <end position="408"/>
    </location>
</feature>
<evidence type="ECO:0000256" key="2">
    <source>
        <dbReference type="ARBA" id="ARBA00022448"/>
    </source>
</evidence>
<evidence type="ECO:0000313" key="9">
    <source>
        <dbReference type="EMBL" id="CDS87184.1"/>
    </source>
</evidence>
<feature type="transmembrane region" description="Helical" evidence="6">
    <location>
        <begin position="223"/>
        <end position="245"/>
    </location>
</feature>
<dbReference type="InterPro" id="IPR020846">
    <property type="entry name" value="MFS_dom"/>
</dbReference>
<dbReference type="PANTHER" id="PTHR43826">
    <property type="entry name" value="GLUCOSE-6-PHOSPHATE EXCHANGER SLC37A4"/>
    <property type="match status" value="1"/>
</dbReference>
<feature type="transmembrane region" description="Helical" evidence="6">
    <location>
        <begin position="101"/>
        <end position="120"/>
    </location>
</feature>
<dbReference type="EMBL" id="LK932916">
    <property type="protein sequence ID" value="CDT04748.1"/>
    <property type="molecule type" value="Genomic_DNA"/>
</dbReference>
<dbReference type="GO" id="GO:0005886">
    <property type="term" value="C:plasma membrane"/>
    <property type="evidence" value="ECO:0007669"/>
    <property type="project" value="UniProtKB-SubCell"/>
</dbReference>
<feature type="transmembrane region" description="Helical" evidence="6">
    <location>
        <begin position="167"/>
        <end position="185"/>
    </location>
</feature>
<evidence type="ECO:0000313" key="10">
    <source>
        <dbReference type="EMBL" id="CDT04748.1"/>
    </source>
</evidence>
<evidence type="ECO:0000259" key="7">
    <source>
        <dbReference type="PROSITE" id="PS50850"/>
    </source>
</evidence>
<dbReference type="GO" id="GO:0035435">
    <property type="term" value="P:phosphate ion transmembrane transport"/>
    <property type="evidence" value="ECO:0007669"/>
    <property type="project" value="TreeGrafter"/>
</dbReference>
<dbReference type="InterPro" id="IPR011701">
    <property type="entry name" value="MFS"/>
</dbReference>
<dbReference type="EMBL" id="LK932400">
    <property type="protein sequence ID" value="CDS86851.1"/>
    <property type="molecule type" value="Genomic_DNA"/>
</dbReference>
<dbReference type="InterPro" id="IPR036259">
    <property type="entry name" value="MFS_trans_sf"/>
</dbReference>
<evidence type="ECO:0000256" key="1">
    <source>
        <dbReference type="ARBA" id="ARBA00004651"/>
    </source>
</evidence>
<dbReference type="PANTHER" id="PTHR43826:SF3">
    <property type="entry name" value="GLUCOSE-6-PHOSPHATE EXCHANGER SLC37A4"/>
    <property type="match status" value="1"/>
</dbReference>
<keyword evidence="5 6" id="KW-0472">Membrane</keyword>
<sequence>MKSYTKAKWSVWGIITFSFVLVLFLRMSTAVVSDNLANELGFNSIQISNIASFCLYAYAFMQIPAGILIDKYGARKISSLGIIMASLGSILFGLIQSIELAYISRVIVGAGTSVILLCILKIQGRWFNKSEFASATAKFSFVGNLGGVLATFPLVFLSELVGWRNSFLLIGIIGVVIGCFMYIIVRDTPKEYGFNVDTEPYEKSEKVNLVDGIKSVIKNKSTWYNSMIMFSFVGLTSAFISLWGVRYIMDVYGVSKSFSAFIVSFFTYGFIFGSIIMDFVFAKIRSSKFNIIKFGAMIDLFIWIVIVVVYQVKPPIIVLPISFFIMGCIVMSHLQVFNDAKYKNKEIYSGLATSVINTFEFIGSGIINLIIAISLQVNSYNIVDGYKKGFVVFIVLSIITIVSSHIGVKNDDFKAI</sequence>
<dbReference type="CDD" id="cd06174">
    <property type="entry name" value="MFS"/>
    <property type="match status" value="1"/>
</dbReference>
<feature type="transmembrane region" description="Helical" evidence="6">
    <location>
        <begin position="291"/>
        <end position="310"/>
    </location>
</feature>
<reference evidence="10" key="1">
    <citation type="submission" date="2014-07" db="EMBL/GenBank/DDBJ databases">
        <authorList>
            <person name="Monot Marc"/>
        </authorList>
    </citation>
    <scope>NUCLEOTIDE SEQUENCE</scope>
    <source>
        <strain evidence="10">7032989</strain>
        <strain evidence="8">7032994</strain>
    </source>
</reference>
<dbReference type="InterPro" id="IPR000849">
    <property type="entry name" value="Sugar_P_transporter"/>
</dbReference>
<evidence type="ECO:0000256" key="3">
    <source>
        <dbReference type="ARBA" id="ARBA00022692"/>
    </source>
</evidence>
<dbReference type="Gene3D" id="1.20.1250.20">
    <property type="entry name" value="MFS general substrate transporter like domains"/>
    <property type="match status" value="2"/>
</dbReference>
<feature type="transmembrane region" description="Helical" evidence="6">
    <location>
        <begin position="316"/>
        <end position="337"/>
    </location>
</feature>
<feature type="domain" description="Major facilitator superfamily (MFS) profile" evidence="7">
    <location>
        <begin position="11"/>
        <end position="412"/>
    </location>
</feature>
<dbReference type="SUPFAM" id="SSF103473">
    <property type="entry name" value="MFS general substrate transporter"/>
    <property type="match status" value="1"/>
</dbReference>
<keyword evidence="2" id="KW-0813">Transport</keyword>
<proteinExistence type="predicted"/>
<protein>
    <submittedName>
        <fullName evidence="10">Transporter, Major Facilitator Superfamily (MFS)</fullName>
    </submittedName>
</protein>
<feature type="transmembrane region" description="Helical" evidence="6">
    <location>
        <begin position="49"/>
        <end position="70"/>
    </location>
</feature>
<keyword evidence="3 6" id="KW-0812">Transmembrane</keyword>
<evidence type="ECO:0000256" key="5">
    <source>
        <dbReference type="ARBA" id="ARBA00023136"/>
    </source>
</evidence>
<evidence type="ECO:0000256" key="6">
    <source>
        <dbReference type="SAM" id="Phobius"/>
    </source>
</evidence>
<name>A0A069ASZ0_CLODI</name>
<feature type="transmembrane region" description="Helical" evidence="6">
    <location>
        <begin position="257"/>
        <end position="279"/>
    </location>
</feature>
<evidence type="ECO:0000313" key="8">
    <source>
        <dbReference type="EMBL" id="CDS86851.1"/>
    </source>
</evidence>
<comment type="subcellular location">
    <subcellularLocation>
        <location evidence="1">Cell membrane</location>
        <topology evidence="1">Multi-pass membrane protein</topology>
    </subcellularLocation>
</comment>
<accession>A0A069ASZ0</accession>
<keyword evidence="4 6" id="KW-1133">Transmembrane helix</keyword>
<organism evidence="10">
    <name type="scientific">Clostridioides difficile</name>
    <name type="common">Peptoclostridium difficile</name>
    <dbReference type="NCBI Taxonomy" id="1496"/>
    <lineage>
        <taxon>Bacteria</taxon>
        <taxon>Bacillati</taxon>
        <taxon>Bacillota</taxon>
        <taxon>Clostridia</taxon>
        <taxon>Peptostreptococcales</taxon>
        <taxon>Peptostreptococcaceae</taxon>
        <taxon>Clostridioides</taxon>
    </lineage>
</organism>
<feature type="transmembrane region" description="Helical" evidence="6">
    <location>
        <begin position="77"/>
        <end position="95"/>
    </location>
</feature>
<dbReference type="GO" id="GO:0061513">
    <property type="term" value="F:glucose 6-phosphate:phosphate antiporter activity"/>
    <property type="evidence" value="ECO:0007669"/>
    <property type="project" value="TreeGrafter"/>
</dbReference>
<gene>
    <name evidence="10" type="ORF">BN1095_260006</name>
    <name evidence="9" type="ORF">BN1096_610057</name>
    <name evidence="8" type="ORF">BN1097_610005</name>
</gene>
<evidence type="ECO:0000256" key="4">
    <source>
        <dbReference type="ARBA" id="ARBA00022989"/>
    </source>
</evidence>
<dbReference type="RefSeq" id="WP_021366658.1">
    <property type="nucleotide sequence ID" value="NZ_BBYB01000069.1"/>
</dbReference>
<feature type="transmembrane region" description="Helical" evidence="6">
    <location>
        <begin position="358"/>
        <end position="377"/>
    </location>
</feature>
<dbReference type="PIRSF" id="PIRSF002808">
    <property type="entry name" value="Hexose_phosphate_transp"/>
    <property type="match status" value="1"/>
</dbReference>
<feature type="transmembrane region" description="Helical" evidence="6">
    <location>
        <begin position="141"/>
        <end position="161"/>
    </location>
</feature>
<dbReference type="InterPro" id="IPR051337">
    <property type="entry name" value="OPA_Antiporter"/>
</dbReference>
<dbReference type="AlphaFoldDB" id="A0A069ASZ0"/>